<dbReference type="Proteomes" id="UP001311915">
    <property type="component" value="Unassembled WGS sequence"/>
</dbReference>
<dbReference type="EMBL" id="JAWPEI010000008">
    <property type="protein sequence ID" value="KAK4718085.1"/>
    <property type="molecule type" value="Genomic_DNA"/>
</dbReference>
<gene>
    <name evidence="3" type="ORF">R3W88_016423</name>
</gene>
<dbReference type="InterPro" id="IPR011990">
    <property type="entry name" value="TPR-like_helical_dom_sf"/>
</dbReference>
<keyword evidence="1" id="KW-0677">Repeat</keyword>
<dbReference type="PANTHER" id="PTHR47932">
    <property type="entry name" value="ATPASE EXPRESSION PROTEIN 3"/>
    <property type="match status" value="1"/>
</dbReference>
<dbReference type="Gene3D" id="1.25.40.10">
    <property type="entry name" value="Tetratricopeptide repeat domain"/>
    <property type="match status" value="3"/>
</dbReference>
<dbReference type="AlphaFoldDB" id="A0AAV9L0F5"/>
<feature type="repeat" description="PPR" evidence="2">
    <location>
        <begin position="289"/>
        <end position="323"/>
    </location>
</feature>
<keyword evidence="4" id="KW-1185">Reference proteome</keyword>
<dbReference type="InterPro" id="IPR002885">
    <property type="entry name" value="PPR_rpt"/>
</dbReference>
<feature type="repeat" description="PPR" evidence="2">
    <location>
        <begin position="81"/>
        <end position="115"/>
    </location>
</feature>
<proteinExistence type="predicted"/>
<evidence type="ECO:0000256" key="2">
    <source>
        <dbReference type="PROSITE-ProRule" id="PRU00708"/>
    </source>
</evidence>
<reference evidence="3 4" key="1">
    <citation type="submission" date="2023-10" db="EMBL/GenBank/DDBJ databases">
        <title>Genome-Wide Identification Analysis in wild type Solanum Pinnatisectum Reveals Some Genes Defensing Phytophthora Infestans.</title>
        <authorList>
            <person name="Sun C."/>
        </authorList>
    </citation>
    <scope>NUCLEOTIDE SEQUENCE [LARGE SCALE GENOMIC DNA]</scope>
    <source>
        <strain evidence="3">LQN</strain>
        <tissue evidence="3">Leaf</tissue>
    </source>
</reference>
<evidence type="ECO:0000313" key="3">
    <source>
        <dbReference type="EMBL" id="KAK4718085.1"/>
    </source>
</evidence>
<feature type="repeat" description="PPR" evidence="2">
    <location>
        <begin position="174"/>
        <end position="208"/>
    </location>
</feature>
<evidence type="ECO:0000313" key="4">
    <source>
        <dbReference type="Proteomes" id="UP001311915"/>
    </source>
</evidence>
<dbReference type="Pfam" id="PF13041">
    <property type="entry name" value="PPR_2"/>
    <property type="match status" value="2"/>
</dbReference>
<dbReference type="Pfam" id="PF01535">
    <property type="entry name" value="PPR"/>
    <property type="match status" value="3"/>
</dbReference>
<name>A0AAV9L0F5_9SOLN</name>
<feature type="repeat" description="PPR" evidence="2">
    <location>
        <begin position="139"/>
        <end position="173"/>
    </location>
</feature>
<evidence type="ECO:0000256" key="1">
    <source>
        <dbReference type="ARBA" id="ARBA00022737"/>
    </source>
</evidence>
<dbReference type="PROSITE" id="PS51375">
    <property type="entry name" value="PPR"/>
    <property type="match status" value="4"/>
</dbReference>
<dbReference type="GO" id="GO:0003729">
    <property type="term" value="F:mRNA binding"/>
    <property type="evidence" value="ECO:0007669"/>
    <property type="project" value="TreeGrafter"/>
</dbReference>
<dbReference type="Pfam" id="PF12854">
    <property type="entry name" value="PPR_1"/>
    <property type="match status" value="1"/>
</dbReference>
<dbReference type="NCBIfam" id="TIGR00756">
    <property type="entry name" value="PPR"/>
    <property type="match status" value="6"/>
</dbReference>
<evidence type="ECO:0008006" key="5">
    <source>
        <dbReference type="Google" id="ProtNLM"/>
    </source>
</evidence>
<comment type="caution">
    <text evidence="3">The sequence shown here is derived from an EMBL/GenBank/DDBJ whole genome shotgun (WGS) entry which is preliminary data.</text>
</comment>
<organism evidence="3 4">
    <name type="scientific">Solanum pinnatisectum</name>
    <name type="common">tansyleaf nightshade</name>
    <dbReference type="NCBI Taxonomy" id="50273"/>
    <lineage>
        <taxon>Eukaryota</taxon>
        <taxon>Viridiplantae</taxon>
        <taxon>Streptophyta</taxon>
        <taxon>Embryophyta</taxon>
        <taxon>Tracheophyta</taxon>
        <taxon>Spermatophyta</taxon>
        <taxon>Magnoliopsida</taxon>
        <taxon>eudicotyledons</taxon>
        <taxon>Gunneridae</taxon>
        <taxon>Pentapetalae</taxon>
        <taxon>asterids</taxon>
        <taxon>lamiids</taxon>
        <taxon>Solanales</taxon>
        <taxon>Solanaceae</taxon>
        <taxon>Solanoideae</taxon>
        <taxon>Solaneae</taxon>
        <taxon>Solanum</taxon>
    </lineage>
</organism>
<protein>
    <recommendedName>
        <fullName evidence="5">Pentatricopeptide repeat-containing protein</fullName>
    </recommendedName>
</protein>
<accession>A0AAV9L0F5</accession>
<sequence length="509" mass="59209">MKKEHGFSHNLFTYKCIVEKLRYYGEFKAMEYVIEEARKNIDNRLLEGVYITAIRGYGKKRKVQQAVDVFEKMDFFNCESSVHLFNTIMNLLVEHGYFKQANKVYIKMLENGIYPDGDVQESESERLLNKILKRGVFPNLITSNLLIQGLSVNGQQHEAARMLEALRKEGLNADIVTYNTLICGLYKHSKVVEAESYLHKMVNRGFEPDAFTYNTIIGFVPDVLTLCSLIYGLCQDGDFNRAKSLFNEATGKCMNEFWHSYKWVCENEDLNGAYELFKRMKRQYKYSHTTATYNILISAFVKKLKMDMADKLFLEMNECGCPPDNYTYRCMIDDFCKDDNTKFGYRFLLENFSKKFLSSNETVGRVINCLCVKNMLLDVVGIIHLMVQKGVVPDVKNYITYYAYEVSYDGIRDKKILKKFSMKFFHDACLASVLRLNFTSLCEFFLFRFLKSIVVFHGSLLYLVKLRKHTWDLQILSTVRRLNGGPSMEPVDHCINITFGDFSLSFLHT</sequence>
<dbReference type="PANTHER" id="PTHR47932:SF64">
    <property type="entry name" value="SMALL RIBOSOMAL SUBUNIT PROTEIN MS86 (RPPR1)"/>
    <property type="match status" value="1"/>
</dbReference>